<evidence type="ECO:0000313" key="1">
    <source>
        <dbReference type="EMBL" id="MEB3075010.1"/>
    </source>
</evidence>
<proteinExistence type="predicted"/>
<evidence type="ECO:0000313" key="2">
    <source>
        <dbReference type="Proteomes" id="UP001311730"/>
    </source>
</evidence>
<organism evidence="1 2">
    <name type="scientific">Capnocytophaga gingivalis</name>
    <dbReference type="NCBI Taxonomy" id="1017"/>
    <lineage>
        <taxon>Bacteria</taxon>
        <taxon>Pseudomonadati</taxon>
        <taxon>Bacteroidota</taxon>
        <taxon>Flavobacteriia</taxon>
        <taxon>Flavobacteriales</taxon>
        <taxon>Flavobacteriaceae</taxon>
        <taxon>Capnocytophaga</taxon>
    </lineage>
</organism>
<sequence length="103" mass="11784">MQIIQQKTSISAQEEAHGVNIIYSYEFEKDQKPYFVTFSASLKDEAGNYIVPIQGTVTEHDFNMQYTNFQQSDIELIKHIHETCLALIKGESTEKPKANGKEK</sequence>
<gene>
    <name evidence="1" type="ORF">VJJ08_06840</name>
</gene>
<reference evidence="1 2" key="1">
    <citation type="submission" date="2023-12" db="EMBL/GenBank/DDBJ databases">
        <title>Genomic sequences of Capnocytophaga and Parvimonas strains.</title>
        <authorList>
            <person name="Watt R.M."/>
            <person name="Wang M."/>
            <person name="Yang T."/>
            <person name="Tong W.M."/>
        </authorList>
    </citation>
    <scope>NUCLEOTIDE SEQUENCE [LARGE SCALE GENOMIC DNA]</scope>
    <source>
        <strain evidence="1 2">CCUG 13096</strain>
    </source>
</reference>
<keyword evidence="2" id="KW-1185">Reference proteome</keyword>
<accession>A0ABU5Z7S5</accession>
<protein>
    <submittedName>
        <fullName evidence="1">Uncharacterized protein</fullName>
    </submittedName>
</protein>
<name>A0ABU5Z7S5_9FLAO</name>
<dbReference type="RefSeq" id="WP_323983289.1">
    <property type="nucleotide sequence ID" value="NZ_JAYKBW010000007.1"/>
</dbReference>
<comment type="caution">
    <text evidence="1">The sequence shown here is derived from an EMBL/GenBank/DDBJ whole genome shotgun (WGS) entry which is preliminary data.</text>
</comment>
<dbReference type="EMBL" id="JAYKBW010000007">
    <property type="protein sequence ID" value="MEB3075010.1"/>
    <property type="molecule type" value="Genomic_DNA"/>
</dbReference>
<dbReference type="Proteomes" id="UP001311730">
    <property type="component" value="Unassembled WGS sequence"/>
</dbReference>